<accession>A0A4Z0R917</accession>
<sequence>MRTIITIVTIVIILCGGSFASYQYITTATGTMGTLLESVENSITVEKWEKADEELNITQKKWEDNNMWWSILLDHQAIDNIDINLKRLEKHIGVQDISESLGELTTLKLLFEQISGAEMFTLENIF</sequence>
<dbReference type="OrthoDB" id="3034917at2"/>
<name>A0A4Z0R917_9FIRM</name>
<dbReference type="InterPro" id="IPR025373">
    <property type="entry name" value="DUF4363"/>
</dbReference>
<dbReference type="RefSeq" id="WP_135544620.1">
    <property type="nucleotide sequence ID" value="NZ_SPQQ01000001.1"/>
</dbReference>
<evidence type="ECO:0000313" key="2">
    <source>
        <dbReference type="Proteomes" id="UP000298460"/>
    </source>
</evidence>
<gene>
    <name evidence="1" type="ORF">E4K67_01395</name>
</gene>
<reference evidence="1 2" key="1">
    <citation type="submission" date="2019-03" db="EMBL/GenBank/DDBJ databases">
        <title>Draft Genome Sequence of Desulfosporosinus fructosivorans Strain 63.6F, Isolated from Marine Sediment in the Baltic Sea.</title>
        <authorList>
            <person name="Hausmann B."/>
            <person name="Vandieken V."/>
            <person name="Pjevac P."/>
            <person name="Schreck K."/>
            <person name="Herbold C.W."/>
            <person name="Loy A."/>
        </authorList>
    </citation>
    <scope>NUCLEOTIDE SEQUENCE [LARGE SCALE GENOMIC DNA]</scope>
    <source>
        <strain evidence="1 2">63.6F</strain>
    </source>
</reference>
<dbReference type="Proteomes" id="UP000298460">
    <property type="component" value="Unassembled WGS sequence"/>
</dbReference>
<organism evidence="1 2">
    <name type="scientific">Desulfosporosinus fructosivorans</name>
    <dbReference type="NCBI Taxonomy" id="2018669"/>
    <lineage>
        <taxon>Bacteria</taxon>
        <taxon>Bacillati</taxon>
        <taxon>Bacillota</taxon>
        <taxon>Clostridia</taxon>
        <taxon>Eubacteriales</taxon>
        <taxon>Desulfitobacteriaceae</taxon>
        <taxon>Desulfosporosinus</taxon>
    </lineage>
</organism>
<dbReference type="Pfam" id="PF14276">
    <property type="entry name" value="DUF4363"/>
    <property type="match status" value="1"/>
</dbReference>
<protein>
    <submittedName>
        <fullName evidence="1">DUF4363 family protein</fullName>
    </submittedName>
</protein>
<evidence type="ECO:0000313" key="1">
    <source>
        <dbReference type="EMBL" id="TGE39681.1"/>
    </source>
</evidence>
<keyword evidence="2" id="KW-1185">Reference proteome</keyword>
<proteinExistence type="predicted"/>
<dbReference type="EMBL" id="SPQQ01000001">
    <property type="protein sequence ID" value="TGE39681.1"/>
    <property type="molecule type" value="Genomic_DNA"/>
</dbReference>
<comment type="caution">
    <text evidence="1">The sequence shown here is derived from an EMBL/GenBank/DDBJ whole genome shotgun (WGS) entry which is preliminary data.</text>
</comment>
<dbReference type="AlphaFoldDB" id="A0A4Z0R917"/>